<feature type="region of interest" description="Disordered" evidence="2">
    <location>
        <begin position="65"/>
        <end position="191"/>
    </location>
</feature>
<dbReference type="Proteomes" id="UP000076407">
    <property type="component" value="Unassembled WGS sequence"/>
</dbReference>
<name>A0A182X3W1_ANOQN</name>
<feature type="compositionally biased region" description="Acidic residues" evidence="2">
    <location>
        <begin position="79"/>
        <end position="108"/>
    </location>
</feature>
<evidence type="ECO:0000259" key="4">
    <source>
        <dbReference type="Pfam" id="PF13339"/>
    </source>
</evidence>
<feature type="region of interest" description="Disordered" evidence="2">
    <location>
        <begin position="382"/>
        <end position="416"/>
    </location>
</feature>
<proteinExistence type="inferred from homology"/>
<reference evidence="5" key="1">
    <citation type="submission" date="2020-05" db="UniProtKB">
        <authorList>
            <consortium name="EnsemblMetazoa"/>
        </authorList>
    </citation>
    <scope>IDENTIFICATION</scope>
    <source>
        <strain evidence="5">SANGQUA</strain>
    </source>
</reference>
<dbReference type="STRING" id="34691.A0A182X3W1"/>
<dbReference type="InterPro" id="IPR025160">
    <property type="entry name" value="AATF"/>
</dbReference>
<comment type="similarity">
    <text evidence="1">Belongs to the AATF family.</text>
</comment>
<evidence type="ECO:0000259" key="3">
    <source>
        <dbReference type="Pfam" id="PF08164"/>
    </source>
</evidence>
<evidence type="ECO:0000256" key="2">
    <source>
        <dbReference type="SAM" id="MobiDB-lite"/>
    </source>
</evidence>
<accession>A0A182X3W1</accession>
<protein>
    <recommendedName>
        <fullName evidence="7">Apoptosis antagonizing transcription factor/protein transport protein</fullName>
    </recommendedName>
</protein>
<feature type="domain" description="Apoptosis-antagonizing transcription factor C-terminal" evidence="3">
    <location>
        <begin position="423"/>
        <end position="505"/>
    </location>
</feature>
<dbReference type="AlphaFoldDB" id="A0A182X3W1"/>
<feature type="domain" description="AATF leucine zipper-containing" evidence="4">
    <location>
        <begin position="200"/>
        <end position="334"/>
    </location>
</feature>
<dbReference type="GO" id="GO:0006357">
    <property type="term" value="P:regulation of transcription by RNA polymerase II"/>
    <property type="evidence" value="ECO:0007669"/>
    <property type="project" value="TreeGrafter"/>
</dbReference>
<evidence type="ECO:0000256" key="1">
    <source>
        <dbReference type="ARBA" id="ARBA00008966"/>
    </source>
</evidence>
<dbReference type="EnsemblMetazoa" id="AQUA004488-RA">
    <property type="protein sequence ID" value="AQUA004488-PA"/>
    <property type="gene ID" value="AQUA004488"/>
</dbReference>
<feature type="region of interest" description="Disordered" evidence="2">
    <location>
        <begin position="1"/>
        <end position="48"/>
    </location>
</feature>
<dbReference type="VEuPathDB" id="VectorBase:AQUA004488"/>
<sequence>MKKKPATLSDKLNKLFAPEDHSDESGDETAPKFSEFDETPDDAGRDAALSEFRKRNVRFLEEFDRKYKGAVSSRSETFGGDEEEESDGAGDDSDDFGGDDDDDEEEDDSSVRKSKPKSLVLLKPPREDDDSEDDDDAGDNYDDEDDDDDDGEDESGGDDYEESSDEDGESSSARTARSKQQASKQPELTLLKEENRQDAINKGLAVQNQLKIWERLLEIRIKVQPCLLASNGLPPPEACEKLRSQNEEFRDKAQQAVATVTEAMDRMLELQELLMDRFAETKDLLKSGSKRTASSSKSSKSKRIALDGYEAMLAGRCKDMEEYRNSVLMKWHDRTTIASKMRSNPMQSLSVLKKIEDSLINREELVRKTQLYRGGYTLLGREVPSEAAGPTEPTDREDGRDAGEEQTPSSVYDGEIFDDSDFYHQMLRELIEYKTSTTDSPQEIASKLAELQKLRNKMKKTVDTRASKGRKIRYVVHKKLVNFMAPVPDYEWTDEAKDELFGSLFGQRPAAEER</sequence>
<dbReference type="GO" id="GO:0005730">
    <property type="term" value="C:nucleolus"/>
    <property type="evidence" value="ECO:0007669"/>
    <property type="project" value="TreeGrafter"/>
</dbReference>
<dbReference type="Pfam" id="PF13339">
    <property type="entry name" value="AATF-Che1"/>
    <property type="match status" value="1"/>
</dbReference>
<dbReference type="Pfam" id="PF08164">
    <property type="entry name" value="TRAUB"/>
    <property type="match status" value="1"/>
</dbReference>
<keyword evidence="6" id="KW-1185">Reference proteome</keyword>
<organism evidence="5 6">
    <name type="scientific">Anopheles quadriannulatus</name>
    <name type="common">Mosquito</name>
    <dbReference type="NCBI Taxonomy" id="34691"/>
    <lineage>
        <taxon>Eukaryota</taxon>
        <taxon>Metazoa</taxon>
        <taxon>Ecdysozoa</taxon>
        <taxon>Arthropoda</taxon>
        <taxon>Hexapoda</taxon>
        <taxon>Insecta</taxon>
        <taxon>Pterygota</taxon>
        <taxon>Neoptera</taxon>
        <taxon>Endopterygota</taxon>
        <taxon>Diptera</taxon>
        <taxon>Nematocera</taxon>
        <taxon>Culicoidea</taxon>
        <taxon>Culicidae</taxon>
        <taxon>Anophelinae</taxon>
        <taxon>Anopheles</taxon>
    </lineage>
</organism>
<dbReference type="InterPro" id="IPR012617">
    <property type="entry name" value="AATF_C"/>
</dbReference>
<evidence type="ECO:0008006" key="7">
    <source>
        <dbReference type="Google" id="ProtNLM"/>
    </source>
</evidence>
<feature type="compositionally biased region" description="Acidic residues" evidence="2">
    <location>
        <begin position="127"/>
        <end position="169"/>
    </location>
</feature>
<feature type="compositionally biased region" description="Polar residues" evidence="2">
    <location>
        <begin position="173"/>
        <end position="186"/>
    </location>
</feature>
<dbReference type="InterPro" id="IPR039223">
    <property type="entry name" value="AATF/Bfr2"/>
</dbReference>
<evidence type="ECO:0000313" key="6">
    <source>
        <dbReference type="Proteomes" id="UP000076407"/>
    </source>
</evidence>
<feature type="compositionally biased region" description="Basic and acidic residues" evidence="2">
    <location>
        <begin position="11"/>
        <end position="24"/>
    </location>
</feature>
<dbReference type="PANTHER" id="PTHR15565">
    <property type="entry name" value="AATF PROTEIN APOPTOSIS ANTAGONIZING TRANSCRIPTION FACTOR"/>
    <property type="match status" value="1"/>
</dbReference>
<evidence type="ECO:0000313" key="5">
    <source>
        <dbReference type="EnsemblMetazoa" id="AQUA004488-PA"/>
    </source>
</evidence>
<feature type="compositionally biased region" description="Basic and acidic residues" evidence="2">
    <location>
        <begin position="393"/>
        <end position="403"/>
    </location>
</feature>
<dbReference type="PANTHER" id="PTHR15565:SF0">
    <property type="entry name" value="PROTEIN AATF"/>
    <property type="match status" value="1"/>
</dbReference>